<dbReference type="PANTHER" id="PTHR33164">
    <property type="entry name" value="TRANSCRIPTIONAL REGULATOR, MARR FAMILY"/>
    <property type="match status" value="1"/>
</dbReference>
<dbReference type="Gene3D" id="1.10.10.10">
    <property type="entry name" value="Winged helix-like DNA-binding domain superfamily/Winged helix DNA-binding domain"/>
    <property type="match status" value="1"/>
</dbReference>
<dbReference type="SMART" id="SM00347">
    <property type="entry name" value="HTH_MARR"/>
    <property type="match status" value="1"/>
</dbReference>
<dbReference type="EMBL" id="LFTY01000002">
    <property type="protein sequence ID" value="KMW56311.1"/>
    <property type="molecule type" value="Genomic_DNA"/>
</dbReference>
<accession>A0A0J9E046</accession>
<name>A0A0J9E046_9RHOB</name>
<dbReference type="InterPro" id="IPR036388">
    <property type="entry name" value="WH-like_DNA-bd_sf"/>
</dbReference>
<reference evidence="2 3" key="1">
    <citation type="submission" date="2015-06" db="EMBL/GenBank/DDBJ databases">
        <title>Draft genome sequence of an Alphaproteobacteria species associated to the Mediterranean sponge Oscarella lobularis.</title>
        <authorList>
            <person name="Jourda C."/>
            <person name="Santini S."/>
            <person name="Claverie J.-M."/>
        </authorList>
    </citation>
    <scope>NUCLEOTIDE SEQUENCE [LARGE SCALE GENOMIC DNA]</scope>
    <source>
        <strain evidence="2">IGS</strain>
    </source>
</reference>
<dbReference type="InterPro" id="IPR000835">
    <property type="entry name" value="HTH_MarR-typ"/>
</dbReference>
<comment type="caution">
    <text evidence="2">The sequence shown here is derived from an EMBL/GenBank/DDBJ whole genome shotgun (WGS) entry which is preliminary data.</text>
</comment>
<dbReference type="OrthoDB" id="9793286at2"/>
<evidence type="ECO:0000259" key="1">
    <source>
        <dbReference type="PROSITE" id="PS50995"/>
    </source>
</evidence>
<dbReference type="PROSITE" id="PS50995">
    <property type="entry name" value="HTH_MARR_2"/>
    <property type="match status" value="1"/>
</dbReference>
<proteinExistence type="predicted"/>
<dbReference type="Proteomes" id="UP000037178">
    <property type="component" value="Unassembled WGS sequence"/>
</dbReference>
<dbReference type="InterPro" id="IPR036390">
    <property type="entry name" value="WH_DNA-bd_sf"/>
</dbReference>
<dbReference type="GO" id="GO:0003700">
    <property type="term" value="F:DNA-binding transcription factor activity"/>
    <property type="evidence" value="ECO:0007669"/>
    <property type="project" value="InterPro"/>
</dbReference>
<evidence type="ECO:0000313" key="2">
    <source>
        <dbReference type="EMBL" id="KMW56311.1"/>
    </source>
</evidence>
<gene>
    <name evidence="2" type="ORF">AIOL_001263</name>
</gene>
<protein>
    <submittedName>
        <fullName evidence="2">Transcriptional regulator, MarR family</fullName>
    </submittedName>
</protein>
<dbReference type="Pfam" id="PF13463">
    <property type="entry name" value="HTH_27"/>
    <property type="match status" value="1"/>
</dbReference>
<dbReference type="GO" id="GO:0006950">
    <property type="term" value="P:response to stress"/>
    <property type="evidence" value="ECO:0007669"/>
    <property type="project" value="TreeGrafter"/>
</dbReference>
<dbReference type="AlphaFoldDB" id="A0A0J9E046"/>
<dbReference type="PATRIC" id="fig|1675527.3.peg.1345"/>
<organism evidence="2 3">
    <name type="scientific">Candidatus Rhodobacter oscarellae</name>
    <dbReference type="NCBI Taxonomy" id="1675527"/>
    <lineage>
        <taxon>Bacteria</taxon>
        <taxon>Pseudomonadati</taxon>
        <taxon>Pseudomonadota</taxon>
        <taxon>Alphaproteobacteria</taxon>
        <taxon>Rhodobacterales</taxon>
        <taxon>Rhodobacter group</taxon>
        <taxon>Rhodobacter</taxon>
    </lineage>
</organism>
<dbReference type="SUPFAM" id="SSF46785">
    <property type="entry name" value="Winged helix' DNA-binding domain"/>
    <property type="match status" value="1"/>
</dbReference>
<dbReference type="InterPro" id="IPR039422">
    <property type="entry name" value="MarR/SlyA-like"/>
</dbReference>
<sequence>MSVHSQIGGVIERGFMTQYLESLSLVERLHRLLLDVIKDEFERLGILEINSVQALLLFNVGDNEVTAGELKSRGYYQGSNVSYNLKKLVEAGYMHHQRCEIDRRSVRVRLTEKGRNVQDIVSELFSKHAEGLESRAVLDLNGMEEINTALRRMERYWSDQIRYIY</sequence>
<dbReference type="STRING" id="1675527.AIOL_001263"/>
<evidence type="ECO:0000313" key="3">
    <source>
        <dbReference type="Proteomes" id="UP000037178"/>
    </source>
</evidence>
<dbReference type="PANTHER" id="PTHR33164:SF102">
    <property type="entry name" value="TRANSCRIPTIONAL REGULATORY PROTEIN"/>
    <property type="match status" value="1"/>
</dbReference>
<feature type="domain" description="HTH marR-type" evidence="1">
    <location>
        <begin position="16"/>
        <end position="155"/>
    </location>
</feature>
<dbReference type="RefSeq" id="WP_049642217.1">
    <property type="nucleotide sequence ID" value="NZ_LFTY01000002.1"/>
</dbReference>
<keyword evidence="3" id="KW-1185">Reference proteome</keyword>